<evidence type="ECO:0000313" key="2">
    <source>
        <dbReference type="Proteomes" id="UP000474630"/>
    </source>
</evidence>
<dbReference type="EMBL" id="CP048409">
    <property type="protein sequence ID" value="QIA07130.1"/>
    <property type="molecule type" value="Genomic_DNA"/>
</dbReference>
<dbReference type="RefSeq" id="WP_163345059.1">
    <property type="nucleotide sequence ID" value="NZ_CP048409.1"/>
</dbReference>
<dbReference type="Proteomes" id="UP000474630">
    <property type="component" value="Chromosome"/>
</dbReference>
<sequence>MRNLRPYQGQSFDFHNAILESKRNTDQDPTYKDRVRELAEVIEQKFEEYDENFEENTLDNLECHGYQNIEKSDLLKLYRFKSRLIQELKLEVTTSEFNRRLNTCQNCTISEINSMDHFVSKEEFPEYTVHPKNIFPSCTTCNSYKNKIWRIDGRIQFLNLYLDELPEQQYLFVNIGVELEENVITTEFYIDNRNNIDEAKYNLIRNHYERLHLCERFERNNDVVISPLENIIRTFSQTLEIEEVKELIEETSLRNKIYYGQNYWKSILEIALVNNEDFLSLVSQEQSV</sequence>
<protein>
    <recommendedName>
        <fullName evidence="3">HNH endonuclease</fullName>
    </recommendedName>
</protein>
<gene>
    <name evidence="1" type="ORF">G0Q07_05025</name>
</gene>
<dbReference type="Gene3D" id="1.10.30.50">
    <property type="match status" value="1"/>
</dbReference>
<proteinExistence type="predicted"/>
<evidence type="ECO:0000313" key="1">
    <source>
        <dbReference type="EMBL" id="QIA07130.1"/>
    </source>
</evidence>
<evidence type="ECO:0008006" key="3">
    <source>
        <dbReference type="Google" id="ProtNLM"/>
    </source>
</evidence>
<accession>A0A6C0R9T3</accession>
<dbReference type="KEGG" id="drc:G0Q07_05025"/>
<reference evidence="1 2" key="1">
    <citation type="submission" date="2020-02" db="EMBL/GenBank/DDBJ databases">
        <title>Genome sequencing for Draconibacterium sp. strain M1.</title>
        <authorList>
            <person name="Park S.-J."/>
        </authorList>
    </citation>
    <scope>NUCLEOTIDE SEQUENCE [LARGE SCALE GENOMIC DNA]</scope>
    <source>
        <strain evidence="1 2">M1</strain>
    </source>
</reference>
<keyword evidence="2" id="KW-1185">Reference proteome</keyword>
<name>A0A6C0R9T3_9BACT</name>
<organism evidence="1 2">
    <name type="scientific">Draconibacterium halophilum</name>
    <dbReference type="NCBI Taxonomy" id="2706887"/>
    <lineage>
        <taxon>Bacteria</taxon>
        <taxon>Pseudomonadati</taxon>
        <taxon>Bacteroidota</taxon>
        <taxon>Bacteroidia</taxon>
        <taxon>Marinilabiliales</taxon>
        <taxon>Prolixibacteraceae</taxon>
        <taxon>Draconibacterium</taxon>
    </lineage>
</organism>
<dbReference type="AlphaFoldDB" id="A0A6C0R9T3"/>